<dbReference type="Pfam" id="PF07731">
    <property type="entry name" value="Cu-oxidase_2"/>
    <property type="match status" value="1"/>
</dbReference>
<dbReference type="GO" id="GO:0005507">
    <property type="term" value="F:copper ion binding"/>
    <property type="evidence" value="ECO:0007669"/>
    <property type="project" value="InterPro"/>
</dbReference>
<evidence type="ECO:0000259" key="3">
    <source>
        <dbReference type="Pfam" id="PF07731"/>
    </source>
</evidence>
<dbReference type="AlphaFoldDB" id="A0A1D6J0C7"/>
<dbReference type="FunFam" id="2.60.40.420:FF:000012">
    <property type="entry name" value="Monocopper oxidase-like protein"/>
    <property type="match status" value="1"/>
</dbReference>
<reference evidence="5" key="1">
    <citation type="submission" date="2015-12" db="EMBL/GenBank/DDBJ databases">
        <title>Update maize B73 reference genome by single molecule sequencing technologies.</title>
        <authorList>
            <consortium name="Maize Genome Sequencing Project"/>
            <person name="Ware D."/>
        </authorList>
    </citation>
    <scope>NUCLEOTIDE SEQUENCE</scope>
    <source>
        <tissue evidence="5">Seedling</tissue>
    </source>
</reference>
<accession>A0A3L6GDR0</accession>
<evidence type="ECO:0000259" key="4">
    <source>
        <dbReference type="Pfam" id="PF07732"/>
    </source>
</evidence>
<dbReference type="InterPro" id="IPR008972">
    <property type="entry name" value="Cupredoxin"/>
</dbReference>
<dbReference type="InterPro" id="IPR045087">
    <property type="entry name" value="Cu-oxidase_fam"/>
</dbReference>
<sequence length="602" mass="66878">MAMAAAAVLAAVMAAAAAQAAEVRWEVAYLTVEPLGRPQKVIAINNQFPGPLLNVTTNQNVRVNVQNNLDEPLLITWDGIQMRMNSWQDGVTGTNCPIPPGWNWTYEFQLKDQIGSFFYFPSLGLQRAAGGFGPITVNNRATVPVPFDQPHGDITLFIGDWYTKGHVELRNMLDDGQDLGAPDAILINGRAPYRYDSALVPDGLPYEIVGVEPGETYRFRVHNVGVSTSLNFRIQNHNMRLVETEGTYTNQQNYTDLDIHVGQSYSFLVTMDQNASTDYYIVASPRFVGNPRWHEVAGVAVLQYSNSKGRASGSLPDAPDDHYDKYHSMNQARSIRMNTSAGAARPNPQGSFHYGSINVTQTFVLKNEQPLSIGGKRRRTINRVSYSPPETPLRLADLHNLTGVYAADFPATPSDDDAPPRVASSALNASYKGFLEIVFQNNDTDVQTYHLDGYSFFVVGSGKERQPLPVSFRMDYGEWTPDRRSEYNKWDAISRCTTQVFPGGWTAVLVSLDNVGVWNLRAERLDDWYRGQEVYVKVADPLGYNITEMVVPDNALYCGLLKERQKPQVHESNSKSSAQGDAGWSNRLLATMILVVAAVIFS</sequence>
<accession>A0A1D6J0C7</accession>
<dbReference type="PANTHER" id="PTHR11709:SF260">
    <property type="entry name" value="OS08G0154250 PROTEIN"/>
    <property type="match status" value="1"/>
</dbReference>
<proteinExistence type="inferred from homology"/>
<dbReference type="FunFam" id="2.60.40.420:FF:000016">
    <property type="entry name" value="Monocopper oxidase-like protein"/>
    <property type="match status" value="1"/>
</dbReference>
<dbReference type="PANTHER" id="PTHR11709">
    <property type="entry name" value="MULTI-COPPER OXIDASE"/>
    <property type="match status" value="1"/>
</dbReference>
<evidence type="ECO:0000259" key="2">
    <source>
        <dbReference type="Pfam" id="PF00394"/>
    </source>
</evidence>
<dbReference type="SMR" id="A0A1D6J0C7"/>
<dbReference type="SUPFAM" id="SSF49503">
    <property type="entry name" value="Cupredoxins"/>
    <property type="match status" value="3"/>
</dbReference>
<dbReference type="CDD" id="cd13846">
    <property type="entry name" value="CuRO_1_AAO_like_1"/>
    <property type="match status" value="1"/>
</dbReference>
<feature type="domain" description="Plastocyanin-like" evidence="2">
    <location>
        <begin position="153"/>
        <end position="307"/>
    </location>
</feature>
<evidence type="ECO:0000256" key="1">
    <source>
        <dbReference type="ARBA" id="ARBA00010609"/>
    </source>
</evidence>
<dbReference type="InterPro" id="IPR001117">
    <property type="entry name" value="Cu-oxidase_2nd"/>
</dbReference>
<dbReference type="Pfam" id="PF07732">
    <property type="entry name" value="Cu-oxidase_3"/>
    <property type="match status" value="1"/>
</dbReference>
<dbReference type="ExpressionAtlas" id="A0A1D6J0C7">
    <property type="expression patterns" value="baseline and differential"/>
</dbReference>
<dbReference type="InterPro" id="IPR034273">
    <property type="entry name" value="CuRO_1_AAO-like"/>
</dbReference>
<dbReference type="GO" id="GO:0016491">
    <property type="term" value="F:oxidoreductase activity"/>
    <property type="evidence" value="ECO:0007669"/>
    <property type="project" value="InterPro"/>
</dbReference>
<comment type="similarity">
    <text evidence="1">Belongs to the multicopper oxidase family.</text>
</comment>
<evidence type="ECO:0000313" key="5">
    <source>
        <dbReference type="EMBL" id="AQK41543.1"/>
    </source>
</evidence>
<name>A0A1D6J0C7_MAIZE</name>
<dbReference type="PaxDb" id="4577-GRMZM2G172642_P01"/>
<dbReference type="eggNOG" id="KOG1263">
    <property type="taxonomic scope" value="Eukaryota"/>
</dbReference>
<dbReference type="IntAct" id="A0A1D6J0C7">
    <property type="interactions" value="1"/>
</dbReference>
<dbReference type="InterPro" id="IPR011706">
    <property type="entry name" value="Cu-oxidase_C"/>
</dbReference>
<protein>
    <submittedName>
        <fullName evidence="5">Monocopper oxidase</fullName>
    </submittedName>
</protein>
<dbReference type="EMBL" id="CM000786">
    <property type="protein sequence ID" value="AQK41543.1"/>
    <property type="molecule type" value="Genomic_DNA"/>
</dbReference>
<dbReference type="STRING" id="4577.A0A1D6J0C7"/>
<gene>
    <name evidence="5" type="ORF">ZEAMMB73_Zm00001d024594</name>
</gene>
<organism evidence="5">
    <name type="scientific">Zea mays</name>
    <name type="common">Maize</name>
    <dbReference type="NCBI Taxonomy" id="4577"/>
    <lineage>
        <taxon>Eukaryota</taxon>
        <taxon>Viridiplantae</taxon>
        <taxon>Streptophyta</taxon>
        <taxon>Embryophyta</taxon>
        <taxon>Tracheophyta</taxon>
        <taxon>Spermatophyta</taxon>
        <taxon>Magnoliopsida</taxon>
        <taxon>Liliopsida</taxon>
        <taxon>Poales</taxon>
        <taxon>Poaceae</taxon>
        <taxon>PACMAD clade</taxon>
        <taxon>Panicoideae</taxon>
        <taxon>Andropogonodae</taxon>
        <taxon>Andropogoneae</taxon>
        <taxon>Tripsacinae</taxon>
        <taxon>Zea</taxon>
    </lineage>
</organism>
<dbReference type="InParanoid" id="A0A1D6J0C7"/>
<dbReference type="Pfam" id="PF00394">
    <property type="entry name" value="Cu-oxidase"/>
    <property type="match status" value="1"/>
</dbReference>
<feature type="domain" description="Plastocyanin-like" evidence="4">
    <location>
        <begin position="27"/>
        <end position="141"/>
    </location>
</feature>
<dbReference type="FunCoup" id="A0A1D6J0C7">
    <property type="interactions" value="29"/>
</dbReference>
<dbReference type="InterPro" id="IPR011707">
    <property type="entry name" value="Cu-oxidase-like_N"/>
</dbReference>
<feature type="domain" description="Plastocyanin-like" evidence="3">
    <location>
        <begin position="391"/>
        <end position="539"/>
    </location>
</feature>
<dbReference type="Gene3D" id="2.60.40.420">
    <property type="entry name" value="Cupredoxins - blue copper proteins"/>
    <property type="match status" value="3"/>
</dbReference>